<keyword evidence="4" id="KW-0963">Cytoplasm</keyword>
<evidence type="ECO:0000256" key="9">
    <source>
        <dbReference type="ARBA" id="ARBA00023146"/>
    </source>
</evidence>
<dbReference type="Pfam" id="PF00749">
    <property type="entry name" value="tRNA-synt_1c"/>
    <property type="match status" value="1"/>
</dbReference>
<evidence type="ECO:0000256" key="10">
    <source>
        <dbReference type="ARBA" id="ARBA00030865"/>
    </source>
</evidence>
<dbReference type="PANTHER" id="PTHR43097:SF5">
    <property type="entry name" value="GLUTAMATE--TRNA LIGASE"/>
    <property type="match status" value="1"/>
</dbReference>
<dbReference type="STRING" id="1537102.L1LG37"/>
<dbReference type="Pfam" id="PF00043">
    <property type="entry name" value="GST_C"/>
    <property type="match status" value="1"/>
</dbReference>
<accession>L1LG37</accession>
<keyword evidence="8 12" id="KW-0648">Protein biosynthesis</keyword>
<evidence type="ECO:0000256" key="11">
    <source>
        <dbReference type="ARBA" id="ARBA00048351"/>
    </source>
</evidence>
<dbReference type="GO" id="GO:0017102">
    <property type="term" value="C:methionyl glutamyl tRNA synthetase complex"/>
    <property type="evidence" value="ECO:0007669"/>
    <property type="project" value="TreeGrafter"/>
</dbReference>
<dbReference type="Pfam" id="PF03950">
    <property type="entry name" value="tRNA-synt_1c_C"/>
    <property type="match status" value="1"/>
</dbReference>
<evidence type="ECO:0000256" key="6">
    <source>
        <dbReference type="ARBA" id="ARBA00022741"/>
    </source>
</evidence>
<evidence type="ECO:0000256" key="4">
    <source>
        <dbReference type="ARBA" id="ARBA00022490"/>
    </source>
</evidence>
<dbReference type="InterPro" id="IPR004046">
    <property type="entry name" value="GST_C"/>
</dbReference>
<dbReference type="GO" id="GO:0004818">
    <property type="term" value="F:glutamate-tRNA ligase activity"/>
    <property type="evidence" value="ECO:0007669"/>
    <property type="project" value="UniProtKB-EC"/>
</dbReference>
<dbReference type="InterPro" id="IPR014729">
    <property type="entry name" value="Rossmann-like_a/b/a_fold"/>
</dbReference>
<evidence type="ECO:0000259" key="13">
    <source>
        <dbReference type="PROSITE" id="PS50405"/>
    </source>
</evidence>
<dbReference type="Gene3D" id="3.40.50.620">
    <property type="entry name" value="HUPs"/>
    <property type="match status" value="1"/>
</dbReference>
<reference evidence="14 15" key="1">
    <citation type="journal article" date="2012" name="BMC Genomics">
        <title>Comparative genomic analysis and phylogenetic position of Theileria equi.</title>
        <authorList>
            <person name="Kappmeyer L.S."/>
            <person name="Thiagarajan M."/>
            <person name="Herndon D.R."/>
            <person name="Ramsay J.D."/>
            <person name="Caler E."/>
            <person name="Djikeng A."/>
            <person name="Gillespie J.J."/>
            <person name="Lau A.O."/>
            <person name="Roalson E.H."/>
            <person name="Silva J.C."/>
            <person name="Silva M.G."/>
            <person name="Suarez C.E."/>
            <person name="Ueti M.W."/>
            <person name="Nene V.M."/>
            <person name="Mealey R.H."/>
            <person name="Knowles D.P."/>
            <person name="Brayton K.A."/>
        </authorList>
    </citation>
    <scope>NUCLEOTIDE SEQUENCE [LARGE SCALE GENOMIC DNA]</scope>
    <source>
        <strain evidence="14 15">WA</strain>
    </source>
</reference>
<evidence type="ECO:0000256" key="2">
    <source>
        <dbReference type="ARBA" id="ARBA00008927"/>
    </source>
</evidence>
<dbReference type="EMBL" id="ACOU01000002">
    <property type="protein sequence ID" value="EKX74229.1"/>
    <property type="molecule type" value="Genomic_DNA"/>
</dbReference>
<dbReference type="AlphaFoldDB" id="L1LG37"/>
<dbReference type="KEGG" id="beq:BEWA_042670"/>
<dbReference type="PROSITE" id="PS00178">
    <property type="entry name" value="AA_TRNA_LIGASE_I"/>
    <property type="match status" value="1"/>
</dbReference>
<dbReference type="OrthoDB" id="10250478at2759"/>
<keyword evidence="5 12" id="KW-0436">Ligase</keyword>
<dbReference type="InterPro" id="IPR010987">
    <property type="entry name" value="Glutathione-S-Trfase_C-like"/>
</dbReference>
<dbReference type="Proteomes" id="UP000031512">
    <property type="component" value="Unassembled WGS sequence"/>
</dbReference>
<comment type="catalytic activity">
    <reaction evidence="11">
        <text>tRNA(Glu) + L-glutamate + ATP = L-glutamyl-tRNA(Glu) + AMP + diphosphate</text>
        <dbReference type="Rhea" id="RHEA:23540"/>
        <dbReference type="Rhea" id="RHEA-COMP:9663"/>
        <dbReference type="Rhea" id="RHEA-COMP:9680"/>
        <dbReference type="ChEBI" id="CHEBI:29985"/>
        <dbReference type="ChEBI" id="CHEBI:30616"/>
        <dbReference type="ChEBI" id="CHEBI:33019"/>
        <dbReference type="ChEBI" id="CHEBI:78442"/>
        <dbReference type="ChEBI" id="CHEBI:78520"/>
        <dbReference type="ChEBI" id="CHEBI:456215"/>
        <dbReference type="EC" id="6.1.1.17"/>
    </reaction>
</comment>
<sequence length="732" mass="84129">MTEGSGDKLTVHYPVQSPPLGAIVVFCISKYLEKESNLLVDFLLDNKLSNNQFLLNNTPCNEVELLTSLCQKLPHCEKLLDADKSELTFWLDNFTTEKKALSEKKQVHPLGEEYLGRMNTHLTYRTYIIGYRLSLADILHYSLVRRFSDLDAHKSKFPHLARWYKFVSNSPGISIILIYMTILGISTGLGSLEGIINKQVFRKPFTKQEQQDNSYKGVLKDAIEGHVVTRFPPEPSGYLHIGHAKAALLNYYFARKYNGKLLVRFDDTNPCKEKDEYVESILEDLGKLEIEYDELSYTSDYFDTFQEYAIQLIKDGHAYCDDTDVETMRKQRGEGIESPARNNSVETNLLLFQEMMKGSEVGVKNCLRAKMDMSSKNKSLRDPVFYRCIVDVPHHRQGTKYKIYPTYEFACPIIDSLQGVTHSLRTNEYSDRIPLYKWVLEKCNMRHVEIYEFSRMNFVKTTLSKRRLRWFVDNGIVTGWDDPRMPTVKGILRRGLTVKALLDFVLEQGPSKSVNLMEWDKLWAKNKQIIDPIVPRYAAVGTDYVVLKLTNFSGNDTSKRALHPKNAELGECDIWFTDSVLIEKADAELIENNEEITLMRWGNAFVNTETWEAALNPSGNFKSTKKKLHWLPNLPGQLVPCTLTEYGYLITVDKIDAQLLTDDDSIRAFLEPQTEWVTECLGEANLRHLKEGDMLQLERRGYYILDKVSDDGKMTFVQIPDGKVKKTQGKSS</sequence>
<dbReference type="InterPro" id="IPR020058">
    <property type="entry name" value="Glu/Gln-tRNA-synth_Ib_cat-dom"/>
</dbReference>
<dbReference type="InterPro" id="IPR000924">
    <property type="entry name" value="Glu/Gln-tRNA-synth"/>
</dbReference>
<dbReference type="InterPro" id="IPR011035">
    <property type="entry name" value="Ribosomal_bL25/Gln-tRNA_synth"/>
</dbReference>
<dbReference type="RefSeq" id="XP_004833681.1">
    <property type="nucleotide sequence ID" value="XM_004833624.1"/>
</dbReference>
<keyword evidence="15" id="KW-1185">Reference proteome</keyword>
<evidence type="ECO:0000256" key="1">
    <source>
        <dbReference type="ARBA" id="ARBA00004496"/>
    </source>
</evidence>
<keyword evidence="9 12" id="KW-0030">Aminoacyl-tRNA synthetase</keyword>
<evidence type="ECO:0000256" key="8">
    <source>
        <dbReference type="ARBA" id="ARBA00022917"/>
    </source>
</evidence>
<dbReference type="PRINTS" id="PR00987">
    <property type="entry name" value="TRNASYNTHGLU"/>
</dbReference>
<dbReference type="GO" id="GO:0006424">
    <property type="term" value="P:glutamyl-tRNA aminoacylation"/>
    <property type="evidence" value="ECO:0007669"/>
    <property type="project" value="InterPro"/>
</dbReference>
<name>L1LG37_THEEQ</name>
<dbReference type="InterPro" id="IPR020059">
    <property type="entry name" value="Glu/Gln-tRNA-synth_Ib_codon-bd"/>
</dbReference>
<keyword evidence="6 12" id="KW-0547">Nucleotide-binding</keyword>
<organism evidence="14 15">
    <name type="scientific">Theileria equi strain WA</name>
    <dbReference type="NCBI Taxonomy" id="1537102"/>
    <lineage>
        <taxon>Eukaryota</taxon>
        <taxon>Sar</taxon>
        <taxon>Alveolata</taxon>
        <taxon>Apicomplexa</taxon>
        <taxon>Aconoidasida</taxon>
        <taxon>Piroplasmida</taxon>
        <taxon>Theileriidae</taxon>
        <taxon>Theileria</taxon>
    </lineage>
</organism>
<dbReference type="InterPro" id="IPR050132">
    <property type="entry name" value="Gln/Glu-tRNA_Ligase"/>
</dbReference>
<dbReference type="Gene3D" id="2.40.240.10">
    <property type="entry name" value="Ribosomal Protein L25, Chain P"/>
    <property type="match status" value="2"/>
</dbReference>
<dbReference type="PROSITE" id="PS50405">
    <property type="entry name" value="GST_CTER"/>
    <property type="match status" value="1"/>
</dbReference>
<dbReference type="InterPro" id="IPR001412">
    <property type="entry name" value="aa-tRNA-synth_I_CS"/>
</dbReference>
<evidence type="ECO:0000256" key="3">
    <source>
        <dbReference type="ARBA" id="ARBA00012835"/>
    </source>
</evidence>
<evidence type="ECO:0000256" key="5">
    <source>
        <dbReference type="ARBA" id="ARBA00022598"/>
    </source>
</evidence>
<dbReference type="EC" id="6.1.1.17" evidence="3"/>
<gene>
    <name evidence="14" type="ORF">BEWA_042670</name>
</gene>
<evidence type="ECO:0000256" key="7">
    <source>
        <dbReference type="ARBA" id="ARBA00022840"/>
    </source>
</evidence>
<dbReference type="HAMAP" id="MF_02076">
    <property type="entry name" value="Glu_tRNA_synth_type2"/>
    <property type="match status" value="1"/>
</dbReference>
<dbReference type="GeneID" id="15807677"/>
<dbReference type="SUPFAM" id="SSF50715">
    <property type="entry name" value="Ribosomal protein L25-like"/>
    <property type="match status" value="1"/>
</dbReference>
<evidence type="ECO:0000256" key="12">
    <source>
        <dbReference type="RuleBase" id="RU363037"/>
    </source>
</evidence>
<feature type="domain" description="GST C-terminal" evidence="13">
    <location>
        <begin position="56"/>
        <end position="205"/>
    </location>
</feature>
<dbReference type="CDD" id="cd10289">
    <property type="entry name" value="GST_C_AaRS_like"/>
    <property type="match status" value="1"/>
</dbReference>
<dbReference type="InterPro" id="IPR020056">
    <property type="entry name" value="Rbsml_bL25/Gln-tRNA_synth_N"/>
</dbReference>
<dbReference type="SUPFAM" id="SSF47616">
    <property type="entry name" value="GST C-terminal domain-like"/>
    <property type="match status" value="1"/>
</dbReference>
<dbReference type="FunFam" id="3.40.50.620:FF:000037">
    <property type="entry name" value="Glutamine--tRNA ligase cytoplasmic"/>
    <property type="match status" value="1"/>
</dbReference>
<dbReference type="Gene3D" id="1.20.1050.130">
    <property type="match status" value="1"/>
</dbReference>
<evidence type="ECO:0000313" key="14">
    <source>
        <dbReference type="EMBL" id="EKX74229.1"/>
    </source>
</evidence>
<proteinExistence type="inferred from homology"/>
<evidence type="ECO:0000313" key="15">
    <source>
        <dbReference type="Proteomes" id="UP000031512"/>
    </source>
</evidence>
<dbReference type="InterPro" id="IPR049437">
    <property type="entry name" value="tRNA-synt_1c_C2"/>
</dbReference>
<keyword evidence="7 12" id="KW-0067">ATP-binding</keyword>
<dbReference type="NCBIfam" id="TIGR00463">
    <property type="entry name" value="gltX_arch"/>
    <property type="match status" value="1"/>
</dbReference>
<comment type="caution">
    <text evidence="14">The sequence shown here is derived from an EMBL/GenBank/DDBJ whole genome shotgun (WGS) entry which is preliminary data.</text>
</comment>
<dbReference type="GO" id="GO:0005829">
    <property type="term" value="C:cytosol"/>
    <property type="evidence" value="ECO:0007669"/>
    <property type="project" value="TreeGrafter"/>
</dbReference>
<dbReference type="Pfam" id="PF20974">
    <property type="entry name" value="tRNA-synt_1c_C2"/>
    <property type="match status" value="1"/>
</dbReference>
<comment type="subcellular location">
    <subcellularLocation>
        <location evidence="1">Cytoplasm</location>
    </subcellularLocation>
</comment>
<dbReference type="GO" id="GO:0005524">
    <property type="term" value="F:ATP binding"/>
    <property type="evidence" value="ECO:0007669"/>
    <property type="project" value="UniProtKB-KW"/>
</dbReference>
<dbReference type="eggNOG" id="KOG1147">
    <property type="taxonomic scope" value="Eukaryota"/>
</dbReference>
<protein>
    <recommendedName>
        <fullName evidence="3">glutamate--tRNA ligase</fullName>
        <ecNumber evidence="3">6.1.1.17</ecNumber>
    </recommendedName>
    <alternativeName>
        <fullName evidence="10">Glutamyl-tRNA synthetase</fullName>
    </alternativeName>
</protein>
<dbReference type="SUPFAM" id="SSF52374">
    <property type="entry name" value="Nucleotidylyl transferase"/>
    <property type="match status" value="1"/>
</dbReference>
<comment type="similarity">
    <text evidence="2">Belongs to the class-I aminoacyl-tRNA synthetase family. Glutamate--tRNA ligase type 2 subfamily.</text>
</comment>
<dbReference type="PANTHER" id="PTHR43097">
    <property type="entry name" value="GLUTAMINE-TRNA LIGASE"/>
    <property type="match status" value="1"/>
</dbReference>
<dbReference type="InterPro" id="IPR036282">
    <property type="entry name" value="Glutathione-S-Trfase_C_sf"/>
</dbReference>
<dbReference type="VEuPathDB" id="PiroplasmaDB:BEWA_042670"/>
<dbReference type="InterPro" id="IPR004526">
    <property type="entry name" value="Glu-tRNA-synth_arc/euk"/>
</dbReference>